<proteinExistence type="predicted"/>
<evidence type="ECO:0000313" key="3">
    <source>
        <dbReference type="Proteomes" id="UP000176294"/>
    </source>
</evidence>
<dbReference type="Proteomes" id="UP000176294">
    <property type="component" value="Unassembled WGS sequence"/>
</dbReference>
<feature type="transmembrane region" description="Helical" evidence="1">
    <location>
        <begin position="31"/>
        <end position="49"/>
    </location>
</feature>
<feature type="transmembrane region" description="Helical" evidence="1">
    <location>
        <begin position="86"/>
        <end position="107"/>
    </location>
</feature>
<keyword evidence="1" id="KW-1133">Transmembrane helix</keyword>
<keyword evidence="3" id="KW-1185">Reference proteome</keyword>
<keyword evidence="1" id="KW-0472">Membrane</keyword>
<sequence>MFLLFLMFPLLPGLVLLCVLVRLVAPRRRRLQRVAVGITLGCWAGFFLADQCDWDEWVRQTKLTNPNAHAALRGMGFSGSHDEWTYFWNGLVIAFWLALVLGALAYWSGPRVKARTPEAIP</sequence>
<organism evidence="2 3">
    <name type="scientific">Hymenobacter lapidarius</name>
    <dbReference type="NCBI Taxonomy" id="1908237"/>
    <lineage>
        <taxon>Bacteria</taxon>
        <taxon>Pseudomonadati</taxon>
        <taxon>Bacteroidota</taxon>
        <taxon>Cytophagia</taxon>
        <taxon>Cytophagales</taxon>
        <taxon>Hymenobacteraceae</taxon>
        <taxon>Hymenobacter</taxon>
    </lineage>
</organism>
<dbReference type="RefSeq" id="WP_125921649.1">
    <property type="nucleotide sequence ID" value="NZ_MDZB01000112.1"/>
</dbReference>
<feature type="transmembrane region" description="Helical" evidence="1">
    <location>
        <begin position="6"/>
        <end position="24"/>
    </location>
</feature>
<reference evidence="2 3" key="1">
    <citation type="submission" date="2016-08" db="EMBL/GenBank/DDBJ databases">
        <title>Hymenobacter coccineus sp. nov., Hymenobacter lapidarius sp. nov. and Hymenobacter glacialis sp. nov., isolated from Antarctic soil.</title>
        <authorList>
            <person name="Sedlacek I."/>
            <person name="Kralova S."/>
            <person name="Kyrova K."/>
            <person name="Maslanova I."/>
            <person name="Stankova E."/>
            <person name="Vrbovska V."/>
            <person name="Nemec M."/>
            <person name="Bartak M."/>
            <person name="Svec P."/>
            <person name="Busse H.-J."/>
            <person name="Pantucek R."/>
        </authorList>
    </citation>
    <scope>NUCLEOTIDE SEQUENCE [LARGE SCALE GENOMIC DNA]</scope>
    <source>
        <strain evidence="2 3">CCM 8643</strain>
    </source>
</reference>
<comment type="caution">
    <text evidence="2">The sequence shown here is derived from an EMBL/GenBank/DDBJ whole genome shotgun (WGS) entry which is preliminary data.</text>
</comment>
<dbReference type="STRING" id="1908237.BEN47_15520"/>
<dbReference type="EMBL" id="MDZB01000112">
    <property type="protein sequence ID" value="OGX84966.1"/>
    <property type="molecule type" value="Genomic_DNA"/>
</dbReference>
<evidence type="ECO:0000256" key="1">
    <source>
        <dbReference type="SAM" id="Phobius"/>
    </source>
</evidence>
<accession>A0A1G1T283</accession>
<name>A0A1G1T283_9BACT</name>
<evidence type="ECO:0000313" key="2">
    <source>
        <dbReference type="EMBL" id="OGX84966.1"/>
    </source>
</evidence>
<dbReference type="AlphaFoldDB" id="A0A1G1T283"/>
<protein>
    <submittedName>
        <fullName evidence="2">Uncharacterized protein</fullName>
    </submittedName>
</protein>
<gene>
    <name evidence="2" type="ORF">BEN47_15520</name>
</gene>
<keyword evidence="1" id="KW-0812">Transmembrane</keyword>